<keyword evidence="6" id="KW-0539">Nucleus</keyword>
<evidence type="ECO:0000256" key="5">
    <source>
        <dbReference type="ARBA" id="ARBA00023163"/>
    </source>
</evidence>
<organism evidence="8 9">
    <name type="scientific">Acaromyces ingoldii</name>
    <dbReference type="NCBI Taxonomy" id="215250"/>
    <lineage>
        <taxon>Eukaryota</taxon>
        <taxon>Fungi</taxon>
        <taxon>Dikarya</taxon>
        <taxon>Basidiomycota</taxon>
        <taxon>Ustilaginomycotina</taxon>
        <taxon>Exobasidiomycetes</taxon>
        <taxon>Exobasidiales</taxon>
        <taxon>Cryptobasidiaceae</taxon>
        <taxon>Acaromyces</taxon>
    </lineage>
</organism>
<dbReference type="PANTHER" id="PTHR31313">
    <property type="entry name" value="TY1 ENHANCER ACTIVATOR"/>
    <property type="match status" value="1"/>
</dbReference>
<keyword evidence="1" id="KW-0479">Metal-binding</keyword>
<evidence type="ECO:0000256" key="6">
    <source>
        <dbReference type="ARBA" id="ARBA00023242"/>
    </source>
</evidence>
<dbReference type="Proteomes" id="UP000245768">
    <property type="component" value="Unassembled WGS sequence"/>
</dbReference>
<name>A0A316YXB0_9BASI</name>
<dbReference type="PANTHER" id="PTHR31313:SF81">
    <property type="entry name" value="TY1 ENHANCER ACTIVATOR"/>
    <property type="match status" value="1"/>
</dbReference>
<protein>
    <recommendedName>
        <fullName evidence="10">Transcription factor domain-containing protein</fullName>
    </recommendedName>
</protein>
<dbReference type="RefSeq" id="XP_025379633.1">
    <property type="nucleotide sequence ID" value="XM_025525785.1"/>
</dbReference>
<keyword evidence="3" id="KW-0805">Transcription regulation</keyword>
<accession>A0A316YXB0</accession>
<keyword evidence="9" id="KW-1185">Reference proteome</keyword>
<proteinExistence type="predicted"/>
<dbReference type="OrthoDB" id="2563819at2759"/>
<dbReference type="InParanoid" id="A0A316YXB0"/>
<dbReference type="GO" id="GO:0003677">
    <property type="term" value="F:DNA binding"/>
    <property type="evidence" value="ECO:0007669"/>
    <property type="project" value="UniProtKB-KW"/>
</dbReference>
<dbReference type="AlphaFoldDB" id="A0A316YXB0"/>
<sequence length="591" mass="66606">MGDYRDANCLNAFLRVRAWKRENAQLRQRIAELEQALGSNRSSSRNRSPESGTSAHPSTSEPFVGTPLSSDSRDANEASDEEPFGTGALILSPDGNLHLGAEATFFRPRHFLIPHSSSASATLLHHDAYDPRGQKDKSNVPDDLLFEGFLFAGMGGTQSSRDTGRASPASEATFAPHEVPYLPASLEKSTHQHLLHLFFAYTPTFGMNSFQEQFTLSMRTDPMRKQLYFSPLLHLVCLGIGSRYQVGRFHSVNTQFSGEEYATRGHCFIERARAMADSEADAPTLGTIIALVFLSIYCFGMMSDQAASNYYAIAIFLVQEFRLHRRCDEQLRALGLEPDSELDVARRDVYGFVRNFSSWWTNYFARLSLNLSAEENQRPPFLRTSSDPAIRIVSIAFRKHCQLSNIGHKIVFCNHFMRASFNQRLTLAKRLGDDLLAWRRSLPEILTWPQPSSAPIMLPGVAVLLAIYNAYLIELHRPYLTFTENPNLWPKTMDHCVQAAEEMIDIIRFIRDFHGVHSAPLTTQQCIYVSGTMLILLISGLGSRSPDTIAQARRNLLYILRWLDEFAEIWPAAGQSAASLRILEREHCFDS</sequence>
<evidence type="ECO:0000256" key="4">
    <source>
        <dbReference type="ARBA" id="ARBA00023125"/>
    </source>
</evidence>
<evidence type="ECO:0000256" key="1">
    <source>
        <dbReference type="ARBA" id="ARBA00022723"/>
    </source>
</evidence>
<dbReference type="CDD" id="cd12148">
    <property type="entry name" value="fungal_TF_MHR"/>
    <property type="match status" value="1"/>
</dbReference>
<evidence type="ECO:0008006" key="10">
    <source>
        <dbReference type="Google" id="ProtNLM"/>
    </source>
</evidence>
<evidence type="ECO:0000313" key="9">
    <source>
        <dbReference type="Proteomes" id="UP000245768"/>
    </source>
</evidence>
<feature type="compositionally biased region" description="Polar residues" evidence="7">
    <location>
        <begin position="49"/>
        <end position="61"/>
    </location>
</feature>
<dbReference type="EMBL" id="KZ819635">
    <property type="protein sequence ID" value="PWN92435.1"/>
    <property type="molecule type" value="Genomic_DNA"/>
</dbReference>
<evidence type="ECO:0000256" key="2">
    <source>
        <dbReference type="ARBA" id="ARBA00022833"/>
    </source>
</evidence>
<keyword evidence="5" id="KW-0804">Transcription</keyword>
<keyword evidence="2" id="KW-0862">Zinc</keyword>
<keyword evidence="4" id="KW-0238">DNA-binding</keyword>
<feature type="region of interest" description="Disordered" evidence="7">
    <location>
        <begin position="37"/>
        <end position="89"/>
    </location>
</feature>
<evidence type="ECO:0000313" key="8">
    <source>
        <dbReference type="EMBL" id="PWN92435.1"/>
    </source>
</evidence>
<evidence type="ECO:0000256" key="3">
    <source>
        <dbReference type="ARBA" id="ARBA00023015"/>
    </source>
</evidence>
<dbReference type="GO" id="GO:0046872">
    <property type="term" value="F:metal ion binding"/>
    <property type="evidence" value="ECO:0007669"/>
    <property type="project" value="UniProtKB-KW"/>
</dbReference>
<reference evidence="8 9" key="1">
    <citation type="journal article" date="2018" name="Mol. Biol. Evol.">
        <title>Broad Genomic Sampling Reveals a Smut Pathogenic Ancestry of the Fungal Clade Ustilaginomycotina.</title>
        <authorList>
            <person name="Kijpornyongpan T."/>
            <person name="Mondo S.J."/>
            <person name="Barry K."/>
            <person name="Sandor L."/>
            <person name="Lee J."/>
            <person name="Lipzen A."/>
            <person name="Pangilinan J."/>
            <person name="LaButti K."/>
            <person name="Hainaut M."/>
            <person name="Henrissat B."/>
            <person name="Grigoriev I.V."/>
            <person name="Spatafora J.W."/>
            <person name="Aime M.C."/>
        </authorList>
    </citation>
    <scope>NUCLEOTIDE SEQUENCE [LARGE SCALE GENOMIC DNA]</scope>
    <source>
        <strain evidence="8 9">MCA 4198</strain>
    </source>
</reference>
<dbReference type="GeneID" id="37047701"/>
<evidence type="ECO:0000256" key="7">
    <source>
        <dbReference type="SAM" id="MobiDB-lite"/>
    </source>
</evidence>
<dbReference type="InterPro" id="IPR051615">
    <property type="entry name" value="Transcr_Regulatory_Elem"/>
</dbReference>
<gene>
    <name evidence="8" type="ORF">FA10DRAFT_92133</name>
</gene>